<keyword evidence="1" id="KW-1133">Transmembrane helix</keyword>
<evidence type="ECO:0000256" key="1">
    <source>
        <dbReference type="SAM" id="Phobius"/>
    </source>
</evidence>
<gene>
    <name evidence="3" type="ORF">MCORR_v1c05200</name>
</gene>
<sequence>MLFFLIIIISIMIAIFLVGIVVFLFTNNKNRVTNSQEQLTKNIESVRHQRTIWMRKTKRTVVIGNYEYREEFAQFPYLTDFNKTKKFLIDKKVSFNTIETFIEDMSKIQDQFFSEFRIQQKRLLTNFDKTNIADNSANRAFLMTYYTKSLDNYYLIIKNGFVKLILLRKIAYILGTANFNEKPIIEKLLEQLKQNTTELINDLLIRAKEKRKNVSGQTFNKNNFYHQNGWHEQKAHNKQQNNESHWNDFDDEKWAYETLELNTKATFEEVKQQYRKLAKQYHPDINKNEEAKDKMVEINHAYEYIKKIKS</sequence>
<dbReference type="Proteomes" id="UP000239785">
    <property type="component" value="Unassembled WGS sequence"/>
</dbReference>
<dbReference type="InterPro" id="IPR036869">
    <property type="entry name" value="J_dom_sf"/>
</dbReference>
<keyword evidence="4" id="KW-1185">Reference proteome</keyword>
<evidence type="ECO:0000313" key="3">
    <source>
        <dbReference type="EMBL" id="PPE06216.1"/>
    </source>
</evidence>
<dbReference type="InterPro" id="IPR001623">
    <property type="entry name" value="DnaJ_domain"/>
</dbReference>
<dbReference type="PANTHER" id="PTHR24074">
    <property type="entry name" value="CO-CHAPERONE PROTEIN DJLA"/>
    <property type="match status" value="1"/>
</dbReference>
<keyword evidence="1" id="KW-0472">Membrane</keyword>
<evidence type="ECO:0000259" key="2">
    <source>
        <dbReference type="PROSITE" id="PS50076"/>
    </source>
</evidence>
<keyword evidence="1" id="KW-0812">Transmembrane</keyword>
<evidence type="ECO:0000313" key="4">
    <source>
        <dbReference type="Proteomes" id="UP000239785"/>
    </source>
</evidence>
<dbReference type="InterPro" id="IPR050817">
    <property type="entry name" value="DjlA_DnaK_co-chaperone"/>
</dbReference>
<dbReference type="Gene3D" id="1.10.287.110">
    <property type="entry name" value="DnaJ domain"/>
    <property type="match status" value="1"/>
</dbReference>
<reference evidence="3 4" key="1">
    <citation type="submission" date="2017-11" db="EMBL/GenBank/DDBJ databases">
        <title>Genome sequence of Mesoplasma corruscae ELCA-2 (ATCC 49579).</title>
        <authorList>
            <person name="Lo W.-S."/>
            <person name="Kuo C.-H."/>
        </authorList>
    </citation>
    <scope>NUCLEOTIDE SEQUENCE [LARGE SCALE GENOMIC DNA]</scope>
    <source>
        <strain evidence="3 4">ELCA-2</strain>
    </source>
</reference>
<dbReference type="AlphaFoldDB" id="A0A2S5RFV3"/>
<dbReference type="CDD" id="cd06257">
    <property type="entry name" value="DnaJ"/>
    <property type="match status" value="1"/>
</dbReference>
<organism evidence="3 4">
    <name type="scientific">Mesoplasma corruscae</name>
    <dbReference type="NCBI Taxonomy" id="216874"/>
    <lineage>
        <taxon>Bacteria</taxon>
        <taxon>Bacillati</taxon>
        <taxon>Mycoplasmatota</taxon>
        <taxon>Mollicutes</taxon>
        <taxon>Entomoplasmatales</taxon>
        <taxon>Entomoplasmataceae</taxon>
        <taxon>Mesoplasma</taxon>
    </lineage>
</organism>
<dbReference type="EMBL" id="PHNF01000002">
    <property type="protein sequence ID" value="PPE06216.1"/>
    <property type="molecule type" value="Genomic_DNA"/>
</dbReference>
<protein>
    <recommendedName>
        <fullName evidence="2">J domain-containing protein</fullName>
    </recommendedName>
</protein>
<dbReference type="PROSITE" id="PS50076">
    <property type="entry name" value="DNAJ_2"/>
    <property type="match status" value="1"/>
</dbReference>
<feature type="transmembrane region" description="Helical" evidence="1">
    <location>
        <begin position="6"/>
        <end position="26"/>
    </location>
</feature>
<dbReference type="Pfam" id="PF00226">
    <property type="entry name" value="DnaJ"/>
    <property type="match status" value="1"/>
</dbReference>
<dbReference type="PRINTS" id="PR00625">
    <property type="entry name" value="JDOMAIN"/>
</dbReference>
<dbReference type="SMART" id="SM00271">
    <property type="entry name" value="DnaJ"/>
    <property type="match status" value="1"/>
</dbReference>
<comment type="caution">
    <text evidence="3">The sequence shown here is derived from an EMBL/GenBank/DDBJ whole genome shotgun (WGS) entry which is preliminary data.</text>
</comment>
<name>A0A2S5RFV3_9MOLU</name>
<feature type="domain" description="J" evidence="2">
    <location>
        <begin position="254"/>
        <end position="310"/>
    </location>
</feature>
<dbReference type="SUPFAM" id="SSF46565">
    <property type="entry name" value="Chaperone J-domain"/>
    <property type="match status" value="1"/>
</dbReference>
<proteinExistence type="predicted"/>
<dbReference type="RefSeq" id="WP_281254021.1">
    <property type="nucleotide sequence ID" value="NZ_PHNF01000002.1"/>
</dbReference>
<accession>A0A2S5RFV3</accession>